<reference evidence="15 16" key="1">
    <citation type="submission" date="2019-07" db="EMBL/GenBank/DDBJ databases">
        <title>Draft genome assembly of a fouling barnacle, Amphibalanus amphitrite (Darwin, 1854): The first reference genome for Thecostraca.</title>
        <authorList>
            <person name="Kim W."/>
        </authorList>
    </citation>
    <scope>NUCLEOTIDE SEQUENCE [LARGE SCALE GENOMIC DNA]</scope>
    <source>
        <strain evidence="15">SNU_AA5</strain>
        <tissue evidence="15">Soma without cirri and trophi</tissue>
    </source>
</reference>
<keyword evidence="11" id="KW-0325">Glycoprotein</keyword>
<evidence type="ECO:0000313" key="15">
    <source>
        <dbReference type="EMBL" id="KAF0308123.1"/>
    </source>
</evidence>
<keyword evidence="6 12" id="KW-0812">Transmembrane</keyword>
<comment type="caution">
    <text evidence="15">The sequence shown here is derived from an EMBL/GenBank/DDBJ whole genome shotgun (WGS) entry which is preliminary data.</text>
</comment>
<sequence>MHLFRFRCVPVCTSREVRSLFLVTILLLTVSLWFHFILIRKPPINNVSHTLNLSTVEKTIQARQIHFPQRLSPNHTSGVSQNHPAQDPKKPLLVLHWTEQPGFYFHVNNSSFSGCPVSSCSATSDRKLLSIADAVVIHGHRINMSNLPSRKRPHKPYVLVWREAPPQTPSRLPLRKLDGYFDLMMAYTRDADVLFPYGLTGEGKQTEKVPPFNASRGVRPVAWMVSHCKTVCKREQYVAQLRHHIAVDTFGKCGERRCPDQITDCYRHLAVTHLFYLSFENSLCDDYITEKFWLALQAGMVPVVRGPSPQSYHRVAPPNSFIHVDEFAGPKALAAHLLALSRNQAAYEEYHAWRNSHTLQYPRPMCNLCHRLHYGDRPKPLRLTKLWSVADLCHEPRDLDEESSS</sequence>
<dbReference type="FunFam" id="3.40.50.11660:FF:000004">
    <property type="entry name" value="Glycoprotein 3-alpha-L-fucosyltransferase A"/>
    <property type="match status" value="1"/>
</dbReference>
<protein>
    <recommendedName>
        <fullName evidence="12">Fucosyltransferase</fullName>
        <ecNumber evidence="12">2.4.1.-</ecNumber>
    </recommendedName>
</protein>
<keyword evidence="5 12" id="KW-0808">Transferase</keyword>
<dbReference type="SUPFAM" id="SSF53756">
    <property type="entry name" value="UDP-Glycosyltransferase/glycogen phosphorylase"/>
    <property type="match status" value="1"/>
</dbReference>
<feature type="domain" description="Fucosyltransferase C-terminal" evidence="13">
    <location>
        <begin position="220"/>
        <end position="376"/>
    </location>
</feature>
<dbReference type="OrthoDB" id="427096at2759"/>
<keyword evidence="4 12" id="KW-0328">Glycosyltransferase</keyword>
<dbReference type="EMBL" id="VIIS01000512">
    <property type="protein sequence ID" value="KAF0308123.1"/>
    <property type="molecule type" value="Genomic_DNA"/>
</dbReference>
<proteinExistence type="inferred from homology"/>
<dbReference type="Proteomes" id="UP000440578">
    <property type="component" value="Unassembled WGS sequence"/>
</dbReference>
<comment type="subcellular location">
    <subcellularLocation>
        <location evidence="1 12">Golgi apparatus</location>
        <location evidence="1 12">Golgi stack membrane</location>
        <topology evidence="1 12">Single-pass type II membrane protein</topology>
    </subcellularLocation>
</comment>
<dbReference type="InterPro" id="IPR001503">
    <property type="entry name" value="Glyco_trans_10"/>
</dbReference>
<evidence type="ECO:0000259" key="13">
    <source>
        <dbReference type="Pfam" id="PF00852"/>
    </source>
</evidence>
<evidence type="ECO:0000256" key="3">
    <source>
        <dbReference type="ARBA" id="ARBA00008919"/>
    </source>
</evidence>
<dbReference type="InterPro" id="IPR038577">
    <property type="entry name" value="GT10-like_C_sf"/>
</dbReference>
<evidence type="ECO:0000256" key="5">
    <source>
        <dbReference type="ARBA" id="ARBA00022679"/>
    </source>
</evidence>
<evidence type="ECO:0000256" key="10">
    <source>
        <dbReference type="ARBA" id="ARBA00023136"/>
    </source>
</evidence>
<dbReference type="InterPro" id="IPR055270">
    <property type="entry name" value="Glyco_tran_10_C"/>
</dbReference>
<gene>
    <name evidence="15" type="primary">FucTC_5</name>
    <name evidence="15" type="ORF">FJT64_020632</name>
</gene>
<evidence type="ECO:0000256" key="2">
    <source>
        <dbReference type="ARBA" id="ARBA00004922"/>
    </source>
</evidence>
<feature type="domain" description="Fucosyltransferase N-terminal" evidence="14">
    <location>
        <begin position="90"/>
        <end position="198"/>
    </location>
</feature>
<evidence type="ECO:0000256" key="6">
    <source>
        <dbReference type="ARBA" id="ARBA00022692"/>
    </source>
</evidence>
<evidence type="ECO:0000256" key="11">
    <source>
        <dbReference type="ARBA" id="ARBA00023180"/>
    </source>
</evidence>
<name>A0A6A4WPZ7_AMPAM</name>
<dbReference type="UniPathway" id="UPA00378"/>
<evidence type="ECO:0000259" key="14">
    <source>
        <dbReference type="Pfam" id="PF17039"/>
    </source>
</evidence>
<dbReference type="AlphaFoldDB" id="A0A6A4WPZ7"/>
<organism evidence="15 16">
    <name type="scientific">Amphibalanus amphitrite</name>
    <name type="common">Striped barnacle</name>
    <name type="synonym">Balanus amphitrite</name>
    <dbReference type="NCBI Taxonomy" id="1232801"/>
    <lineage>
        <taxon>Eukaryota</taxon>
        <taxon>Metazoa</taxon>
        <taxon>Ecdysozoa</taxon>
        <taxon>Arthropoda</taxon>
        <taxon>Crustacea</taxon>
        <taxon>Multicrustacea</taxon>
        <taxon>Cirripedia</taxon>
        <taxon>Thoracica</taxon>
        <taxon>Thoracicalcarea</taxon>
        <taxon>Balanomorpha</taxon>
        <taxon>Balanoidea</taxon>
        <taxon>Balanidae</taxon>
        <taxon>Amphibalaninae</taxon>
        <taxon>Amphibalanus</taxon>
    </lineage>
</organism>
<evidence type="ECO:0000256" key="12">
    <source>
        <dbReference type="RuleBase" id="RU003832"/>
    </source>
</evidence>
<dbReference type="GO" id="GO:0008417">
    <property type="term" value="F:fucosyltransferase activity"/>
    <property type="evidence" value="ECO:0007669"/>
    <property type="project" value="InterPro"/>
</dbReference>
<evidence type="ECO:0000256" key="4">
    <source>
        <dbReference type="ARBA" id="ARBA00022676"/>
    </source>
</evidence>
<evidence type="ECO:0000256" key="8">
    <source>
        <dbReference type="ARBA" id="ARBA00022989"/>
    </source>
</evidence>
<keyword evidence="8 12" id="KW-1133">Transmembrane helix</keyword>
<dbReference type="PANTHER" id="PTHR48438">
    <property type="entry name" value="ALPHA-(1,3)-FUCOSYLTRANSFERASE C-RELATED"/>
    <property type="match status" value="1"/>
</dbReference>
<dbReference type="Pfam" id="PF17039">
    <property type="entry name" value="Glyco_tran_10_N"/>
    <property type="match status" value="1"/>
</dbReference>
<dbReference type="Pfam" id="PF00852">
    <property type="entry name" value="Glyco_transf_10"/>
    <property type="match status" value="1"/>
</dbReference>
<evidence type="ECO:0000256" key="7">
    <source>
        <dbReference type="ARBA" id="ARBA00022968"/>
    </source>
</evidence>
<evidence type="ECO:0000313" key="16">
    <source>
        <dbReference type="Proteomes" id="UP000440578"/>
    </source>
</evidence>
<dbReference type="InterPro" id="IPR031481">
    <property type="entry name" value="Glyco_tran_10_N"/>
</dbReference>
<feature type="transmembrane region" description="Helical" evidence="12">
    <location>
        <begin position="20"/>
        <end position="39"/>
    </location>
</feature>
<dbReference type="EC" id="2.4.1.-" evidence="12"/>
<accession>A0A6A4WPZ7</accession>
<keyword evidence="9 12" id="KW-0333">Golgi apparatus</keyword>
<keyword evidence="16" id="KW-1185">Reference proteome</keyword>
<keyword evidence="7" id="KW-0735">Signal-anchor</keyword>
<comment type="pathway">
    <text evidence="2">Protein modification; protein glycosylation.</text>
</comment>
<dbReference type="Gene3D" id="3.40.50.11660">
    <property type="entry name" value="Glycosyl transferase family 10, C-terminal domain"/>
    <property type="match status" value="1"/>
</dbReference>
<evidence type="ECO:0000256" key="9">
    <source>
        <dbReference type="ARBA" id="ARBA00023034"/>
    </source>
</evidence>
<dbReference type="PANTHER" id="PTHR48438:SF1">
    <property type="entry name" value="ALPHA-(1,3)-FUCOSYLTRANSFERASE C-RELATED"/>
    <property type="match status" value="1"/>
</dbReference>
<dbReference type="GO" id="GO:0032580">
    <property type="term" value="C:Golgi cisterna membrane"/>
    <property type="evidence" value="ECO:0007669"/>
    <property type="project" value="UniProtKB-SubCell"/>
</dbReference>
<evidence type="ECO:0000256" key="1">
    <source>
        <dbReference type="ARBA" id="ARBA00004447"/>
    </source>
</evidence>
<keyword evidence="10 12" id="KW-0472">Membrane</keyword>
<comment type="similarity">
    <text evidence="3 12">Belongs to the glycosyltransferase 10 family.</text>
</comment>